<accession>A0A8X6N4P5</accession>
<name>A0A8X6N4P5_NEPPI</name>
<dbReference type="AlphaFoldDB" id="A0A8X6N4P5"/>
<feature type="region of interest" description="Disordered" evidence="1">
    <location>
        <begin position="1"/>
        <end position="23"/>
    </location>
</feature>
<sequence>MDIDQHNSNNKRKVGTRQEDDYETKSKLASIIRTVDGIAAVAINDKHIMSFTTPMVWERKEDISASNLKPREIAKHPKLRNVEMREKWDELDYPHFHDEVKVIVSFRRVEGSK</sequence>
<proteinExistence type="predicted"/>
<organism evidence="2 3">
    <name type="scientific">Nephila pilipes</name>
    <name type="common">Giant wood spider</name>
    <name type="synonym">Nephila maculata</name>
    <dbReference type="NCBI Taxonomy" id="299642"/>
    <lineage>
        <taxon>Eukaryota</taxon>
        <taxon>Metazoa</taxon>
        <taxon>Ecdysozoa</taxon>
        <taxon>Arthropoda</taxon>
        <taxon>Chelicerata</taxon>
        <taxon>Arachnida</taxon>
        <taxon>Araneae</taxon>
        <taxon>Araneomorphae</taxon>
        <taxon>Entelegynae</taxon>
        <taxon>Araneoidea</taxon>
        <taxon>Nephilidae</taxon>
        <taxon>Nephila</taxon>
    </lineage>
</organism>
<reference evidence="2" key="1">
    <citation type="submission" date="2020-08" db="EMBL/GenBank/DDBJ databases">
        <title>Multicomponent nature underlies the extraordinary mechanical properties of spider dragline silk.</title>
        <authorList>
            <person name="Kono N."/>
            <person name="Nakamura H."/>
            <person name="Mori M."/>
            <person name="Yoshida Y."/>
            <person name="Ohtoshi R."/>
            <person name="Malay A.D."/>
            <person name="Moran D.A.P."/>
            <person name="Tomita M."/>
            <person name="Numata K."/>
            <person name="Arakawa K."/>
        </authorList>
    </citation>
    <scope>NUCLEOTIDE SEQUENCE</scope>
</reference>
<evidence type="ECO:0000313" key="3">
    <source>
        <dbReference type="Proteomes" id="UP000887013"/>
    </source>
</evidence>
<gene>
    <name evidence="2" type="ORF">NPIL_568871</name>
</gene>
<dbReference type="Proteomes" id="UP000887013">
    <property type="component" value="Unassembled WGS sequence"/>
</dbReference>
<keyword evidence="3" id="KW-1185">Reference proteome</keyword>
<evidence type="ECO:0000313" key="2">
    <source>
        <dbReference type="EMBL" id="GFS93354.1"/>
    </source>
</evidence>
<dbReference type="EMBL" id="BMAW01053891">
    <property type="protein sequence ID" value="GFS93354.1"/>
    <property type="molecule type" value="Genomic_DNA"/>
</dbReference>
<comment type="caution">
    <text evidence="2">The sequence shown here is derived from an EMBL/GenBank/DDBJ whole genome shotgun (WGS) entry which is preliminary data.</text>
</comment>
<protein>
    <submittedName>
        <fullName evidence="2">Uncharacterized protein</fullName>
    </submittedName>
</protein>
<evidence type="ECO:0000256" key="1">
    <source>
        <dbReference type="SAM" id="MobiDB-lite"/>
    </source>
</evidence>